<name>A0A4D9DIC6_9SAUR</name>
<evidence type="ECO:0000313" key="2">
    <source>
        <dbReference type="EMBL" id="TFJ96191.1"/>
    </source>
</evidence>
<dbReference type="InterPro" id="IPR030383">
    <property type="entry name" value="G_VLIG_dom"/>
</dbReference>
<feature type="domain" description="VLIG-type G" evidence="1">
    <location>
        <begin position="23"/>
        <end position="152"/>
    </location>
</feature>
<dbReference type="EMBL" id="QXTE01000746">
    <property type="protein sequence ID" value="TFJ96191.1"/>
    <property type="molecule type" value="Genomic_DNA"/>
</dbReference>
<dbReference type="STRING" id="55544.A0A4D9DIC6"/>
<gene>
    <name evidence="2" type="ORF">DR999_PMT22038</name>
</gene>
<protein>
    <submittedName>
        <fullName evidence="2">50S ribosomal protein L17</fullName>
    </submittedName>
</protein>
<reference evidence="2 3" key="2">
    <citation type="submission" date="2019-04" db="EMBL/GenBank/DDBJ databases">
        <title>The genome sequence of big-headed turtle.</title>
        <authorList>
            <person name="Gong S."/>
        </authorList>
    </citation>
    <scope>NUCLEOTIDE SEQUENCE [LARGE SCALE GENOMIC DNA]</scope>
    <source>
        <strain evidence="2">DO16091913</strain>
        <tissue evidence="2">Muscle</tissue>
    </source>
</reference>
<dbReference type="Proteomes" id="UP000297703">
    <property type="component" value="Unassembled WGS sequence"/>
</dbReference>
<accession>A0A4D9DIC6</accession>
<organism evidence="2 3">
    <name type="scientific">Platysternon megacephalum</name>
    <name type="common">big-headed turtle</name>
    <dbReference type="NCBI Taxonomy" id="55544"/>
    <lineage>
        <taxon>Eukaryota</taxon>
        <taxon>Metazoa</taxon>
        <taxon>Chordata</taxon>
        <taxon>Craniata</taxon>
        <taxon>Vertebrata</taxon>
        <taxon>Euteleostomi</taxon>
        <taxon>Archelosauria</taxon>
        <taxon>Testudinata</taxon>
        <taxon>Testudines</taxon>
        <taxon>Cryptodira</taxon>
        <taxon>Durocryptodira</taxon>
        <taxon>Testudinoidea</taxon>
        <taxon>Platysternidae</taxon>
        <taxon>Platysternon</taxon>
    </lineage>
</organism>
<keyword evidence="2" id="KW-0687">Ribonucleoprotein</keyword>
<dbReference type="PANTHER" id="PTHR14819">
    <property type="entry name" value="GTP-BINDING"/>
    <property type="match status" value="1"/>
</dbReference>
<evidence type="ECO:0000313" key="3">
    <source>
        <dbReference type="Proteomes" id="UP000297703"/>
    </source>
</evidence>
<dbReference type="AlphaFoldDB" id="A0A4D9DIC6"/>
<proteinExistence type="predicted"/>
<evidence type="ECO:0000259" key="1">
    <source>
        <dbReference type="Pfam" id="PF25683"/>
    </source>
</evidence>
<sequence>MSARRFVTATGSGKRSENLAEVEKELCRMRNQGDTPLEKYKSQLKKKLMDLLVQQNKHDLTDGLITFITGLGLLPPMEKHYFLKWMKFDLDHISWENLSKLRDQYKEKCKNSNDDPKMFAELDKLISASSLGVEHFMRELGQFYEAENAMVKKDVLFPTREKVSITWKEETNKG</sequence>
<dbReference type="Pfam" id="PF25683">
    <property type="entry name" value="URGCP_GTPase"/>
    <property type="match status" value="1"/>
</dbReference>
<keyword evidence="3" id="KW-1185">Reference proteome</keyword>
<dbReference type="GO" id="GO:0005840">
    <property type="term" value="C:ribosome"/>
    <property type="evidence" value="ECO:0007669"/>
    <property type="project" value="UniProtKB-KW"/>
</dbReference>
<dbReference type="InterPro" id="IPR052986">
    <property type="entry name" value="VLIG_GTPase"/>
</dbReference>
<dbReference type="PANTHER" id="PTHR14819:SF9">
    <property type="entry name" value="UP-REGULATOR OF CELL PROLIFERATION-LIKE"/>
    <property type="match status" value="1"/>
</dbReference>
<dbReference type="OrthoDB" id="10585387at2759"/>
<reference evidence="2 3" key="1">
    <citation type="submission" date="2019-04" db="EMBL/GenBank/DDBJ databases">
        <title>Draft genome of the big-headed turtle Platysternon megacephalum.</title>
        <authorList>
            <person name="Gong S."/>
        </authorList>
    </citation>
    <scope>NUCLEOTIDE SEQUENCE [LARGE SCALE GENOMIC DNA]</scope>
    <source>
        <strain evidence="2">DO16091913</strain>
        <tissue evidence="2">Muscle</tissue>
    </source>
</reference>
<keyword evidence="2" id="KW-0689">Ribosomal protein</keyword>
<comment type="caution">
    <text evidence="2">The sequence shown here is derived from an EMBL/GenBank/DDBJ whole genome shotgun (WGS) entry which is preliminary data.</text>
</comment>